<dbReference type="PANTHER" id="PTHR28052:SF1">
    <property type="entry name" value="UPF0545 PROTEIN C22ORF39"/>
    <property type="match status" value="1"/>
</dbReference>
<feature type="compositionally biased region" description="Basic and acidic residues" evidence="1">
    <location>
        <begin position="43"/>
        <end position="53"/>
    </location>
</feature>
<feature type="compositionally biased region" description="Low complexity" evidence="1">
    <location>
        <begin position="14"/>
        <end position="24"/>
    </location>
</feature>
<feature type="compositionally biased region" description="Pro residues" evidence="1">
    <location>
        <begin position="77"/>
        <end position="87"/>
    </location>
</feature>
<dbReference type="EMBL" id="QGMK01000447">
    <property type="protein sequence ID" value="TVY81631.1"/>
    <property type="molecule type" value="Genomic_DNA"/>
</dbReference>
<dbReference type="AlphaFoldDB" id="A0A8T9C7L7"/>
<evidence type="ECO:0000313" key="2">
    <source>
        <dbReference type="EMBL" id="TVY81631.1"/>
    </source>
</evidence>
<keyword evidence="3" id="KW-1185">Reference proteome</keyword>
<dbReference type="InterPro" id="IPR021475">
    <property type="entry name" value="Pants/Emi1-like"/>
</dbReference>
<sequence length="231" mass="26324">MGWLWSTPTPPASSSPTPSSTFPPDQKDNVPLPVPAEAFSKPLSRDEQAEKELASFLQELDADSRPSSTKYSRIGRAPPPATSQPRPPSKEPLGDQLLPTTMSCRDAFDAAFYCNSFGGKFNDLYRYGGVRPCSEHWNKFWFCMRTRQWSSPQKEEAIKDYYKKVESKKYEGGSSEDIWKSREKRVEVGGAFSMQEEDFTGKSDDEWNRLEQQRRADIRRKLGKEDKGTMS</sequence>
<dbReference type="OrthoDB" id="2017405at2759"/>
<name>A0A8T9C7L7_9HELO</name>
<dbReference type="Proteomes" id="UP000469558">
    <property type="component" value="Unassembled WGS sequence"/>
</dbReference>
<dbReference type="PANTHER" id="PTHR28052">
    <property type="entry name" value="UPF0545 PROTEIN C22ORF39"/>
    <property type="match status" value="1"/>
</dbReference>
<proteinExistence type="predicted"/>
<reference evidence="2 3" key="1">
    <citation type="submission" date="2018-05" db="EMBL/GenBank/DDBJ databases">
        <title>Genome sequencing and assembly of the regulated plant pathogen Lachnellula willkommii and related sister species for the development of diagnostic species identification markers.</title>
        <authorList>
            <person name="Giroux E."/>
            <person name="Bilodeau G."/>
        </authorList>
    </citation>
    <scope>NUCLEOTIDE SEQUENCE [LARGE SCALE GENOMIC DNA]</scope>
    <source>
        <strain evidence="2 3">CBS 268.59</strain>
    </source>
</reference>
<feature type="region of interest" description="Disordered" evidence="1">
    <location>
        <begin position="1"/>
        <end position="98"/>
    </location>
</feature>
<dbReference type="Pfam" id="PF11326">
    <property type="entry name" value="PANTS-like"/>
    <property type="match status" value="1"/>
</dbReference>
<comment type="caution">
    <text evidence="2">The sequence shown here is derived from an EMBL/GenBank/DDBJ whole genome shotgun (WGS) entry which is preliminary data.</text>
</comment>
<evidence type="ECO:0000256" key="1">
    <source>
        <dbReference type="SAM" id="MobiDB-lite"/>
    </source>
</evidence>
<evidence type="ECO:0000313" key="3">
    <source>
        <dbReference type="Proteomes" id="UP000469558"/>
    </source>
</evidence>
<gene>
    <name evidence="2" type="primary">EMI1</name>
    <name evidence="2" type="ORF">LSUE1_G002624</name>
</gene>
<organism evidence="2 3">
    <name type="scientific">Lachnellula suecica</name>
    <dbReference type="NCBI Taxonomy" id="602035"/>
    <lineage>
        <taxon>Eukaryota</taxon>
        <taxon>Fungi</taxon>
        <taxon>Dikarya</taxon>
        <taxon>Ascomycota</taxon>
        <taxon>Pezizomycotina</taxon>
        <taxon>Leotiomycetes</taxon>
        <taxon>Helotiales</taxon>
        <taxon>Lachnaceae</taxon>
        <taxon>Lachnellula</taxon>
    </lineage>
</organism>
<accession>A0A8T9C7L7</accession>
<protein>
    <submittedName>
        <fullName evidence="2">Early meiotic induction protein</fullName>
    </submittedName>
</protein>